<sequence>MRPSRVSSGLVLITTFAATNNALQILSSSPCAVQCGNVLGSTSGNELTCFDDSYSSSAGVVFESCMNCLLASKWDSPANASQTQDTDLRWLLYNLRYTMSWCLFGFPNNTDIGTSPCQTSTACGDSSSSGSAQAAVEFDSLSPNASTYSYCALMPEVKVTDCHNCLAAQTQQFFLTNMLTVLDAACQQQPTPGNLLAIEGSIFSKIAVNITDPATLDSSTTAGKQGGLSLEAKVAVAVSAILVFLLISGCCVVAVGKRRRRRALAEHQQKTGYATWIAQQQAGNPQQAPSMLEPNSATSELHDSPASQQPLVRGNLWGQPQEGSPASAFGEKVYFSPYSSQYSSPVSAQKQIQVAAREWPADRKGSIGGAFTGLGRSKSIEKRPMEEEEGDRYEMHNVAPLLQHPGNGRERRSDEGHAL</sequence>
<organism evidence="4 5">
    <name type="scientific">Calycina marina</name>
    <dbReference type="NCBI Taxonomy" id="1763456"/>
    <lineage>
        <taxon>Eukaryota</taxon>
        <taxon>Fungi</taxon>
        <taxon>Dikarya</taxon>
        <taxon>Ascomycota</taxon>
        <taxon>Pezizomycotina</taxon>
        <taxon>Leotiomycetes</taxon>
        <taxon>Helotiales</taxon>
        <taxon>Pezizellaceae</taxon>
        <taxon>Calycina</taxon>
    </lineage>
</organism>
<feature type="transmembrane region" description="Helical" evidence="2">
    <location>
        <begin position="234"/>
        <end position="255"/>
    </location>
</feature>
<protein>
    <recommendedName>
        <fullName evidence="6">LPXTG-domain-containing protein</fullName>
    </recommendedName>
</protein>
<evidence type="ECO:0000256" key="2">
    <source>
        <dbReference type="SAM" id="Phobius"/>
    </source>
</evidence>
<evidence type="ECO:0000256" key="1">
    <source>
        <dbReference type="SAM" id="MobiDB-lite"/>
    </source>
</evidence>
<dbReference type="EMBL" id="MU253812">
    <property type="protein sequence ID" value="KAG9246246.1"/>
    <property type="molecule type" value="Genomic_DNA"/>
</dbReference>
<feature type="compositionally biased region" description="Basic and acidic residues" evidence="1">
    <location>
        <begin position="407"/>
        <end position="419"/>
    </location>
</feature>
<reference evidence="4" key="1">
    <citation type="journal article" date="2021" name="IMA Fungus">
        <title>Genomic characterization of three marine fungi, including Emericellopsis atlantica sp. nov. with signatures of a generalist lifestyle and marine biomass degradation.</title>
        <authorList>
            <person name="Hagestad O.C."/>
            <person name="Hou L."/>
            <person name="Andersen J.H."/>
            <person name="Hansen E.H."/>
            <person name="Altermark B."/>
            <person name="Li C."/>
            <person name="Kuhnert E."/>
            <person name="Cox R.J."/>
            <person name="Crous P.W."/>
            <person name="Spatafora J.W."/>
            <person name="Lail K."/>
            <person name="Amirebrahimi M."/>
            <person name="Lipzen A."/>
            <person name="Pangilinan J."/>
            <person name="Andreopoulos W."/>
            <person name="Hayes R.D."/>
            <person name="Ng V."/>
            <person name="Grigoriev I.V."/>
            <person name="Jackson S.A."/>
            <person name="Sutton T.D.S."/>
            <person name="Dobson A.D.W."/>
            <person name="Rama T."/>
        </authorList>
    </citation>
    <scope>NUCLEOTIDE SEQUENCE</scope>
    <source>
        <strain evidence="4">TRa3180A</strain>
    </source>
</reference>
<keyword evidence="2" id="KW-0472">Membrane</keyword>
<feature type="region of interest" description="Disordered" evidence="1">
    <location>
        <begin position="283"/>
        <end position="323"/>
    </location>
</feature>
<dbReference type="Proteomes" id="UP000887226">
    <property type="component" value="Unassembled WGS sequence"/>
</dbReference>
<keyword evidence="2" id="KW-0812">Transmembrane</keyword>
<accession>A0A9P7Z6N3</accession>
<keyword evidence="3" id="KW-0732">Signal</keyword>
<feature type="compositionally biased region" description="Polar residues" evidence="1">
    <location>
        <begin position="293"/>
        <end position="310"/>
    </location>
</feature>
<evidence type="ECO:0000313" key="5">
    <source>
        <dbReference type="Proteomes" id="UP000887226"/>
    </source>
</evidence>
<evidence type="ECO:0008006" key="6">
    <source>
        <dbReference type="Google" id="ProtNLM"/>
    </source>
</evidence>
<gene>
    <name evidence="4" type="ORF">BJ878DRAFT_417407</name>
</gene>
<feature type="signal peptide" evidence="3">
    <location>
        <begin position="1"/>
        <end position="22"/>
    </location>
</feature>
<evidence type="ECO:0000313" key="4">
    <source>
        <dbReference type="EMBL" id="KAG9246246.1"/>
    </source>
</evidence>
<proteinExistence type="predicted"/>
<feature type="chain" id="PRO_5040364305" description="LPXTG-domain-containing protein" evidence="3">
    <location>
        <begin position="23"/>
        <end position="419"/>
    </location>
</feature>
<evidence type="ECO:0000256" key="3">
    <source>
        <dbReference type="SAM" id="SignalP"/>
    </source>
</evidence>
<dbReference type="AlphaFoldDB" id="A0A9P7Z6N3"/>
<feature type="region of interest" description="Disordered" evidence="1">
    <location>
        <begin position="365"/>
        <end position="419"/>
    </location>
</feature>
<name>A0A9P7Z6N3_9HELO</name>
<keyword evidence="2" id="KW-1133">Transmembrane helix</keyword>
<keyword evidence="5" id="KW-1185">Reference proteome</keyword>
<dbReference type="OrthoDB" id="5239590at2759"/>
<comment type="caution">
    <text evidence="4">The sequence shown here is derived from an EMBL/GenBank/DDBJ whole genome shotgun (WGS) entry which is preliminary data.</text>
</comment>